<reference evidence="2 3" key="1">
    <citation type="submission" date="2024-04" db="EMBL/GenBank/DDBJ databases">
        <title>Polymorphospora sp. isolated from Baiyangdian Lake in Xiong'an New Area.</title>
        <authorList>
            <person name="Zhang X."/>
            <person name="Liu J."/>
        </authorList>
    </citation>
    <scope>NUCLEOTIDE SEQUENCE [LARGE SCALE GENOMIC DNA]</scope>
    <source>
        <strain evidence="2 3">2-325</strain>
    </source>
</reference>
<dbReference type="RefSeq" id="WP_364207548.1">
    <property type="nucleotide sequence ID" value="NZ_JBCGDC010000056.1"/>
</dbReference>
<dbReference type="GO" id="GO:0008168">
    <property type="term" value="F:methyltransferase activity"/>
    <property type="evidence" value="ECO:0007669"/>
    <property type="project" value="UniProtKB-KW"/>
</dbReference>
<dbReference type="InterPro" id="IPR013216">
    <property type="entry name" value="Methyltransf_11"/>
</dbReference>
<feature type="domain" description="Methyltransferase type 11" evidence="1">
    <location>
        <begin position="48"/>
        <end position="139"/>
    </location>
</feature>
<dbReference type="InterPro" id="IPR029063">
    <property type="entry name" value="SAM-dependent_MTases_sf"/>
</dbReference>
<dbReference type="PANTHER" id="PTHR42912">
    <property type="entry name" value="METHYLTRANSFERASE"/>
    <property type="match status" value="1"/>
</dbReference>
<dbReference type="EC" id="2.1.-.-" evidence="2"/>
<comment type="caution">
    <text evidence="2">The sequence shown here is derived from an EMBL/GenBank/DDBJ whole genome shotgun (WGS) entry which is preliminary data.</text>
</comment>
<dbReference type="EMBL" id="JBCGDC010000056">
    <property type="protein sequence ID" value="MFB6395326.1"/>
    <property type="molecule type" value="Genomic_DNA"/>
</dbReference>
<dbReference type="Gene3D" id="3.40.50.150">
    <property type="entry name" value="Vaccinia Virus protein VP39"/>
    <property type="match status" value="1"/>
</dbReference>
<keyword evidence="2" id="KW-0808">Transferase</keyword>
<gene>
    <name evidence="2" type="ORF">AAFH96_19755</name>
</gene>
<evidence type="ECO:0000259" key="1">
    <source>
        <dbReference type="Pfam" id="PF08241"/>
    </source>
</evidence>
<sequence>MLDEINIRHQVAYDEIAERFAEINAEMPAGYLVPAQEFGKLAEAGPILDLGCGAGRDMAYWADRGRRVVGLDLSLGMLRQAAARCGQPLAQGDMCGLPFRAGVFTGVWCSASLLHLPKALAPVVLAEVARVLRPGGVLMVALKEGGGEGWEDESFWNAPGGVTRFFARYASTEVDALLAADFDTRVQRRYTSEIGTAWLTHLAVRRP</sequence>
<dbReference type="InterPro" id="IPR050508">
    <property type="entry name" value="Methyltransf_Superfamily"/>
</dbReference>
<dbReference type="CDD" id="cd02440">
    <property type="entry name" value="AdoMet_MTases"/>
    <property type="match status" value="1"/>
</dbReference>
<dbReference type="GO" id="GO:0032259">
    <property type="term" value="P:methylation"/>
    <property type="evidence" value="ECO:0007669"/>
    <property type="project" value="UniProtKB-KW"/>
</dbReference>
<name>A0ABV5CWB2_9ACTN</name>
<accession>A0ABV5CWB2</accession>
<keyword evidence="3" id="KW-1185">Reference proteome</keyword>
<evidence type="ECO:0000313" key="2">
    <source>
        <dbReference type="EMBL" id="MFB6395326.1"/>
    </source>
</evidence>
<proteinExistence type="predicted"/>
<organism evidence="2 3">
    <name type="scientific">Polymorphospora lycopeni</name>
    <dbReference type="NCBI Taxonomy" id="3140240"/>
    <lineage>
        <taxon>Bacteria</taxon>
        <taxon>Bacillati</taxon>
        <taxon>Actinomycetota</taxon>
        <taxon>Actinomycetes</taxon>
        <taxon>Micromonosporales</taxon>
        <taxon>Micromonosporaceae</taxon>
        <taxon>Polymorphospora</taxon>
    </lineage>
</organism>
<protein>
    <submittedName>
        <fullName evidence="2">Class I SAM-dependent methyltransferase</fullName>
        <ecNumber evidence="2">2.1.-.-</ecNumber>
    </submittedName>
</protein>
<evidence type="ECO:0000313" key="3">
    <source>
        <dbReference type="Proteomes" id="UP001582793"/>
    </source>
</evidence>
<dbReference type="SUPFAM" id="SSF53335">
    <property type="entry name" value="S-adenosyl-L-methionine-dependent methyltransferases"/>
    <property type="match status" value="1"/>
</dbReference>
<dbReference type="Pfam" id="PF08241">
    <property type="entry name" value="Methyltransf_11"/>
    <property type="match status" value="1"/>
</dbReference>
<keyword evidence="2" id="KW-0489">Methyltransferase</keyword>
<dbReference type="Proteomes" id="UP001582793">
    <property type="component" value="Unassembled WGS sequence"/>
</dbReference>